<evidence type="ECO:0000259" key="2">
    <source>
        <dbReference type="Pfam" id="PF00144"/>
    </source>
</evidence>
<dbReference type="Gene3D" id="3.40.710.10">
    <property type="entry name" value="DD-peptidase/beta-lactamase superfamily"/>
    <property type="match status" value="1"/>
</dbReference>
<accession>A0A3M0GI62</accession>
<dbReference type="GO" id="GO:0016787">
    <property type="term" value="F:hydrolase activity"/>
    <property type="evidence" value="ECO:0007669"/>
    <property type="project" value="UniProtKB-KW"/>
</dbReference>
<evidence type="ECO:0000313" key="3">
    <source>
        <dbReference type="EMBL" id="RMB61293.1"/>
    </source>
</evidence>
<dbReference type="Gene3D" id="2.60.120.260">
    <property type="entry name" value="Galactose-binding domain-like"/>
    <property type="match status" value="1"/>
</dbReference>
<dbReference type="Proteomes" id="UP000275256">
    <property type="component" value="Unassembled WGS sequence"/>
</dbReference>
<dbReference type="InterPro" id="IPR001466">
    <property type="entry name" value="Beta-lactam-related"/>
</dbReference>
<organism evidence="3 4">
    <name type="scientific">Tessaracoccus antarcticus</name>
    <dbReference type="NCBI Taxonomy" id="2479848"/>
    <lineage>
        <taxon>Bacteria</taxon>
        <taxon>Bacillati</taxon>
        <taxon>Actinomycetota</taxon>
        <taxon>Actinomycetes</taxon>
        <taxon>Propionibacteriales</taxon>
        <taxon>Propionibacteriaceae</taxon>
        <taxon>Tessaracoccus</taxon>
    </lineage>
</organism>
<protein>
    <submittedName>
        <fullName evidence="3">Serine hydrolase</fullName>
    </submittedName>
</protein>
<dbReference type="PANTHER" id="PTHR43283:SF11">
    <property type="entry name" value="BETA-LACTAMASE-RELATED DOMAIN-CONTAINING PROTEIN"/>
    <property type="match status" value="1"/>
</dbReference>
<dbReference type="InterPro" id="IPR050789">
    <property type="entry name" value="Diverse_Enzym_Activities"/>
</dbReference>
<keyword evidence="1 3" id="KW-0378">Hydrolase</keyword>
<dbReference type="PANTHER" id="PTHR43283">
    <property type="entry name" value="BETA-LACTAMASE-RELATED"/>
    <property type="match status" value="1"/>
</dbReference>
<keyword evidence="4" id="KW-1185">Reference proteome</keyword>
<sequence>MAARPAALRGRHEPFSPLPGPPVRARGLVAGVAVAGMLMLATPSLSAADPTDGRHPVTGRFDVVFTGFAPADTVLQEERPARLRLDPAPIQDAWDRVDAFAYPEDPAALPMYASAAAVIGHQGRIVGQHVVGDSLKYADGQGTLLPESERIEARHDTIYDMASVTKLFTSILVMQLVEQGEVDLDAAYAQYVPEFATHGKEAITVRQMLTHTSGLVAWLPLWSQYPDKDSRIEAVMDTTPISAPGTSYTYSDLNLISLGVLAEQMTGTPLDVLLQERITEPLGMVDTSYTPDPSLRQRIAATEFQTSPARGMVWGEVHDENAWSLGGVAGHAGVFSTTADMAVLAQTMLNGGTYDGARILEPESVQAMVTDENAAFPGDAHGLGFELNQLWYMSGVSGPRTAGHTGYTGTSLVIDFQSRSFVVLLTNRVHPSRAWGSNNPARRAVTDGLAAALAVQPRKGSTAWFGGASDAAEHTLQLALPDRSSNAVLHFDAFADNEATDIFAVETSDDAGATWTLLPTTITTESADGPRSVPTDGTWNNQGLRTWGSAVATLPAAAQLVRWRYTTDTNTRGRGVLVDDVRVTVGDTVLFNGEKRTKAFTASGFVETRR</sequence>
<name>A0A3M0GI62_9ACTN</name>
<dbReference type="Pfam" id="PF20773">
    <property type="entry name" value="InhA-like_MAM"/>
    <property type="match status" value="1"/>
</dbReference>
<dbReference type="AlphaFoldDB" id="A0A3M0GI62"/>
<dbReference type="OrthoDB" id="9809635at2"/>
<dbReference type="EMBL" id="REFW01000001">
    <property type="protein sequence ID" value="RMB61293.1"/>
    <property type="molecule type" value="Genomic_DNA"/>
</dbReference>
<feature type="domain" description="Beta-lactamase-related" evidence="2">
    <location>
        <begin position="114"/>
        <end position="445"/>
    </location>
</feature>
<reference evidence="3 4" key="1">
    <citation type="submission" date="2018-10" db="EMBL/GenBank/DDBJ databases">
        <title>Tessaracoccus antarcticuss sp. nov., isolated from sediment.</title>
        <authorList>
            <person name="Zhou L.Y."/>
            <person name="Du Z.J."/>
        </authorList>
    </citation>
    <scope>NUCLEOTIDE SEQUENCE [LARGE SCALE GENOMIC DNA]</scope>
    <source>
        <strain evidence="3 4">JDX10</strain>
    </source>
</reference>
<dbReference type="SUPFAM" id="SSF56601">
    <property type="entry name" value="beta-lactamase/transpeptidase-like"/>
    <property type="match status" value="1"/>
</dbReference>
<gene>
    <name evidence="3" type="ORF">EAX62_01065</name>
</gene>
<proteinExistence type="predicted"/>
<dbReference type="InterPro" id="IPR012338">
    <property type="entry name" value="Beta-lactam/transpept-like"/>
</dbReference>
<comment type="caution">
    <text evidence="3">The sequence shown here is derived from an EMBL/GenBank/DDBJ whole genome shotgun (WGS) entry which is preliminary data.</text>
</comment>
<evidence type="ECO:0000256" key="1">
    <source>
        <dbReference type="ARBA" id="ARBA00022801"/>
    </source>
</evidence>
<dbReference type="Pfam" id="PF00144">
    <property type="entry name" value="Beta-lactamase"/>
    <property type="match status" value="1"/>
</dbReference>
<evidence type="ECO:0000313" key="4">
    <source>
        <dbReference type="Proteomes" id="UP000275256"/>
    </source>
</evidence>